<evidence type="ECO:0008006" key="3">
    <source>
        <dbReference type="Google" id="ProtNLM"/>
    </source>
</evidence>
<name>A0A0L8FU15_OCTBM</name>
<sequence>MEENLKKEEKKQHNNNNNNNNINNINDHNSMNNNNIIEISNSHRTNNIIPVNPNNLNSTHPHRTCDCRISNNCVFNNKCIRKEVVYECIVSTQYDSKVYVGATKNNMKQRLNYHKYTFRNRNRRNSAELSSYIWELKDG</sequence>
<feature type="compositionally biased region" description="Low complexity" evidence="1">
    <location>
        <begin position="14"/>
        <end position="29"/>
    </location>
</feature>
<feature type="region of interest" description="Disordered" evidence="1">
    <location>
        <begin position="1"/>
        <end position="29"/>
    </location>
</feature>
<evidence type="ECO:0000256" key="1">
    <source>
        <dbReference type="SAM" id="MobiDB-lite"/>
    </source>
</evidence>
<feature type="compositionally biased region" description="Basic and acidic residues" evidence="1">
    <location>
        <begin position="1"/>
        <end position="12"/>
    </location>
</feature>
<organism evidence="2">
    <name type="scientific">Octopus bimaculoides</name>
    <name type="common">California two-spotted octopus</name>
    <dbReference type="NCBI Taxonomy" id="37653"/>
    <lineage>
        <taxon>Eukaryota</taxon>
        <taxon>Metazoa</taxon>
        <taxon>Spiralia</taxon>
        <taxon>Lophotrochozoa</taxon>
        <taxon>Mollusca</taxon>
        <taxon>Cephalopoda</taxon>
        <taxon>Coleoidea</taxon>
        <taxon>Octopodiformes</taxon>
        <taxon>Octopoda</taxon>
        <taxon>Incirrata</taxon>
        <taxon>Octopodidae</taxon>
        <taxon>Octopus</taxon>
    </lineage>
</organism>
<accession>A0A0L8FU15</accession>
<gene>
    <name evidence="2" type="ORF">OCBIM_22007981mg</name>
</gene>
<evidence type="ECO:0000313" key="2">
    <source>
        <dbReference type="EMBL" id="KOF68159.1"/>
    </source>
</evidence>
<dbReference type="AlphaFoldDB" id="A0A0L8FU15"/>
<proteinExistence type="predicted"/>
<reference evidence="2" key="1">
    <citation type="submission" date="2015-07" db="EMBL/GenBank/DDBJ databases">
        <title>MeaNS - Measles Nucleotide Surveillance Program.</title>
        <authorList>
            <person name="Tran T."/>
            <person name="Druce J."/>
        </authorList>
    </citation>
    <scope>NUCLEOTIDE SEQUENCE</scope>
    <source>
        <strain evidence="2">UCB-OBI-ISO-001</strain>
        <tissue evidence="2">Gonad</tissue>
    </source>
</reference>
<protein>
    <recommendedName>
        <fullName evidence="3">GIY-YIG domain-containing protein</fullName>
    </recommendedName>
</protein>
<dbReference type="EMBL" id="KQ426515">
    <property type="protein sequence ID" value="KOF68159.1"/>
    <property type="molecule type" value="Genomic_DNA"/>
</dbReference>